<keyword evidence="2" id="KW-0812">Transmembrane</keyword>
<sequence length="397" mass="42744">MVEPELLISRILSLSTALPSLLVNIGTFNCVWQRYSGRSLQTAVLISTAVAMVVDCLILFAVSNWFVDPTWSLWGPVTVGLCIVKRLDSVVPVHMNFLRCTAISTMRAKSWKHYAWSYTVFYGVLCLLASALHVWAYSAGGWVSRKAWYEPTYKFYRAADVAAIVSYASIALYTDAMYLSISRNNPHISQRYVTIKQFHNHGITTMQEVVMLLVVLVPLFLGIFNPLVASAPYNEQFLLALIAQNAIYSVKAMAVLSGDELSDPTTTTPITSKFPMASVVAVGNTKPAWPSVGAVPSTNGGGGGGAGSRSVQFAAPPATARAGIGAGSYSETGSKAAAAASLSDPVPNAYYRQQASATHSVPVEPEYNAPGWRTPSDWKSPDIESGGAPPRKASSRY</sequence>
<dbReference type="AlphaFoldDB" id="A0A0L0S9E5"/>
<dbReference type="Proteomes" id="UP000054350">
    <property type="component" value="Unassembled WGS sequence"/>
</dbReference>
<gene>
    <name evidence="3" type="ORF">AMAG_03365</name>
</gene>
<evidence type="ECO:0000256" key="1">
    <source>
        <dbReference type="SAM" id="MobiDB-lite"/>
    </source>
</evidence>
<keyword evidence="2" id="KW-0472">Membrane</keyword>
<feature type="transmembrane region" description="Helical" evidence="2">
    <location>
        <begin position="114"/>
        <end position="135"/>
    </location>
</feature>
<keyword evidence="4" id="KW-1185">Reference proteome</keyword>
<evidence type="ECO:0000313" key="3">
    <source>
        <dbReference type="EMBL" id="KNE59014.1"/>
    </source>
</evidence>
<feature type="transmembrane region" description="Helical" evidence="2">
    <location>
        <begin position="44"/>
        <end position="67"/>
    </location>
</feature>
<evidence type="ECO:0000256" key="2">
    <source>
        <dbReference type="SAM" id="Phobius"/>
    </source>
</evidence>
<feature type="transmembrane region" description="Helical" evidence="2">
    <location>
        <begin position="12"/>
        <end position="32"/>
    </location>
</feature>
<feature type="transmembrane region" description="Helical" evidence="2">
    <location>
        <begin position="73"/>
        <end position="93"/>
    </location>
</feature>
<dbReference type="VEuPathDB" id="FungiDB:AMAG_03365"/>
<dbReference type="OrthoDB" id="5599399at2759"/>
<organism evidence="3 4">
    <name type="scientific">Allomyces macrogynus (strain ATCC 38327)</name>
    <name type="common">Allomyces javanicus var. macrogynus</name>
    <dbReference type="NCBI Taxonomy" id="578462"/>
    <lineage>
        <taxon>Eukaryota</taxon>
        <taxon>Fungi</taxon>
        <taxon>Fungi incertae sedis</taxon>
        <taxon>Blastocladiomycota</taxon>
        <taxon>Blastocladiomycetes</taxon>
        <taxon>Blastocladiales</taxon>
        <taxon>Blastocladiaceae</taxon>
        <taxon>Allomyces</taxon>
    </lineage>
</organism>
<proteinExistence type="predicted"/>
<accession>A0A0L0S9E5</accession>
<feature type="transmembrane region" description="Helical" evidence="2">
    <location>
        <begin position="155"/>
        <end position="173"/>
    </location>
</feature>
<reference evidence="3 4" key="1">
    <citation type="submission" date="2009-11" db="EMBL/GenBank/DDBJ databases">
        <title>Annotation of Allomyces macrogynus ATCC 38327.</title>
        <authorList>
            <consortium name="The Broad Institute Genome Sequencing Platform"/>
            <person name="Russ C."/>
            <person name="Cuomo C."/>
            <person name="Burger G."/>
            <person name="Gray M.W."/>
            <person name="Holland P.W.H."/>
            <person name="King N."/>
            <person name="Lang F.B.F."/>
            <person name="Roger A.J."/>
            <person name="Ruiz-Trillo I."/>
            <person name="Young S.K."/>
            <person name="Zeng Q."/>
            <person name="Gargeya S."/>
            <person name="Fitzgerald M."/>
            <person name="Haas B."/>
            <person name="Abouelleil A."/>
            <person name="Alvarado L."/>
            <person name="Arachchi H.M."/>
            <person name="Berlin A."/>
            <person name="Chapman S.B."/>
            <person name="Gearin G."/>
            <person name="Goldberg J."/>
            <person name="Griggs A."/>
            <person name="Gujja S."/>
            <person name="Hansen M."/>
            <person name="Heiman D."/>
            <person name="Howarth C."/>
            <person name="Larimer J."/>
            <person name="Lui A."/>
            <person name="MacDonald P.J.P."/>
            <person name="McCowen C."/>
            <person name="Montmayeur A."/>
            <person name="Murphy C."/>
            <person name="Neiman D."/>
            <person name="Pearson M."/>
            <person name="Priest M."/>
            <person name="Roberts A."/>
            <person name="Saif S."/>
            <person name="Shea T."/>
            <person name="Sisk P."/>
            <person name="Stolte C."/>
            <person name="Sykes S."/>
            <person name="Wortman J."/>
            <person name="Nusbaum C."/>
            <person name="Birren B."/>
        </authorList>
    </citation>
    <scope>NUCLEOTIDE SEQUENCE [LARGE SCALE GENOMIC DNA]</scope>
    <source>
        <strain evidence="3 4">ATCC 38327</strain>
    </source>
</reference>
<protein>
    <submittedName>
        <fullName evidence="3">Uncharacterized protein</fullName>
    </submittedName>
</protein>
<name>A0A0L0S9E5_ALLM3</name>
<feature type="transmembrane region" description="Helical" evidence="2">
    <location>
        <begin position="209"/>
        <end position="228"/>
    </location>
</feature>
<dbReference type="EMBL" id="GG745334">
    <property type="protein sequence ID" value="KNE59014.1"/>
    <property type="molecule type" value="Genomic_DNA"/>
</dbReference>
<evidence type="ECO:0000313" key="4">
    <source>
        <dbReference type="Proteomes" id="UP000054350"/>
    </source>
</evidence>
<feature type="region of interest" description="Disordered" evidence="1">
    <location>
        <begin position="290"/>
        <end position="311"/>
    </location>
</feature>
<keyword evidence="2" id="KW-1133">Transmembrane helix</keyword>
<reference evidence="4" key="2">
    <citation type="submission" date="2009-11" db="EMBL/GenBank/DDBJ databases">
        <title>The Genome Sequence of Allomyces macrogynus strain ATCC 38327.</title>
        <authorList>
            <consortium name="The Broad Institute Genome Sequencing Platform"/>
            <person name="Russ C."/>
            <person name="Cuomo C."/>
            <person name="Shea T."/>
            <person name="Young S.K."/>
            <person name="Zeng Q."/>
            <person name="Koehrsen M."/>
            <person name="Haas B."/>
            <person name="Borodovsky M."/>
            <person name="Guigo R."/>
            <person name="Alvarado L."/>
            <person name="Berlin A."/>
            <person name="Borenstein D."/>
            <person name="Chen Z."/>
            <person name="Engels R."/>
            <person name="Freedman E."/>
            <person name="Gellesch M."/>
            <person name="Goldberg J."/>
            <person name="Griggs A."/>
            <person name="Gujja S."/>
            <person name="Heiman D."/>
            <person name="Hepburn T."/>
            <person name="Howarth C."/>
            <person name="Jen D."/>
            <person name="Larson L."/>
            <person name="Lewis B."/>
            <person name="Mehta T."/>
            <person name="Park D."/>
            <person name="Pearson M."/>
            <person name="Roberts A."/>
            <person name="Saif S."/>
            <person name="Shenoy N."/>
            <person name="Sisk P."/>
            <person name="Stolte C."/>
            <person name="Sykes S."/>
            <person name="Walk T."/>
            <person name="White J."/>
            <person name="Yandava C."/>
            <person name="Burger G."/>
            <person name="Gray M.W."/>
            <person name="Holland P.W.H."/>
            <person name="King N."/>
            <person name="Lang F.B.F."/>
            <person name="Roger A.J."/>
            <person name="Ruiz-Trillo I."/>
            <person name="Lander E."/>
            <person name="Nusbaum C."/>
        </authorList>
    </citation>
    <scope>NUCLEOTIDE SEQUENCE [LARGE SCALE GENOMIC DNA]</scope>
    <source>
        <strain evidence="4">ATCC 38327</strain>
    </source>
</reference>
<feature type="region of interest" description="Disordered" evidence="1">
    <location>
        <begin position="351"/>
        <end position="397"/>
    </location>
</feature>